<dbReference type="Pfam" id="PF02779">
    <property type="entry name" value="Transket_pyr"/>
    <property type="match status" value="1"/>
</dbReference>
<dbReference type="PANTHER" id="PTHR23152:SF4">
    <property type="entry name" value="2-OXOADIPATE DEHYDROGENASE COMPLEX COMPONENT E1"/>
    <property type="match status" value="1"/>
</dbReference>
<organism evidence="8 9">
    <name type="scientific">Sporolactobacillus spathodeae</name>
    <dbReference type="NCBI Taxonomy" id="1465502"/>
    <lineage>
        <taxon>Bacteria</taxon>
        <taxon>Bacillati</taxon>
        <taxon>Bacillota</taxon>
        <taxon>Bacilli</taxon>
        <taxon>Bacillales</taxon>
        <taxon>Sporolactobacillaceae</taxon>
        <taxon>Sporolactobacillus</taxon>
    </lineage>
</organism>
<dbReference type="InterPro" id="IPR042179">
    <property type="entry name" value="KGD_C_sf"/>
</dbReference>
<comment type="function">
    <text evidence="6">E1 component of the 2-oxoglutarate dehydrogenase (OGDH) complex which catalyzes the decarboxylation of 2-oxoglutarate, the first step in the conversion of 2-oxoglutarate to succinyl-CoA and CO(2).</text>
</comment>
<comment type="catalytic activity">
    <reaction evidence="5 6">
        <text>N(6)-[(R)-lipoyl]-L-lysyl-[protein] + 2-oxoglutarate + H(+) = N(6)-[(R)-S(8)-succinyldihydrolipoyl]-L-lysyl-[protein] + CO2</text>
        <dbReference type="Rhea" id="RHEA:12188"/>
        <dbReference type="Rhea" id="RHEA-COMP:10474"/>
        <dbReference type="Rhea" id="RHEA-COMP:20092"/>
        <dbReference type="ChEBI" id="CHEBI:15378"/>
        <dbReference type="ChEBI" id="CHEBI:16526"/>
        <dbReference type="ChEBI" id="CHEBI:16810"/>
        <dbReference type="ChEBI" id="CHEBI:83099"/>
        <dbReference type="ChEBI" id="CHEBI:83120"/>
        <dbReference type="EC" id="1.2.4.2"/>
    </reaction>
</comment>
<dbReference type="InterPro" id="IPR031717">
    <property type="entry name" value="ODO-1/KGD_C"/>
</dbReference>
<dbReference type="Gene3D" id="3.40.50.970">
    <property type="match status" value="1"/>
</dbReference>
<comment type="caution">
    <text evidence="8">The sequence shown here is derived from an EMBL/GenBank/DDBJ whole genome shotgun (WGS) entry which is preliminary data.</text>
</comment>
<dbReference type="InterPro" id="IPR011603">
    <property type="entry name" value="2oxoglutarate_DH_E1"/>
</dbReference>
<dbReference type="CDD" id="cd02016">
    <property type="entry name" value="TPP_E1_OGDC_like"/>
    <property type="match status" value="1"/>
</dbReference>
<dbReference type="Pfam" id="PF00676">
    <property type="entry name" value="E1_dh"/>
    <property type="match status" value="1"/>
</dbReference>
<dbReference type="EC" id="1.2.4.2" evidence="6"/>
<dbReference type="Gene3D" id="3.40.50.12470">
    <property type="match status" value="1"/>
</dbReference>
<dbReference type="NCBIfam" id="TIGR00239">
    <property type="entry name" value="2oxo_dh_E1"/>
    <property type="match status" value="1"/>
</dbReference>
<keyword evidence="4 6" id="KW-0324">Glycolysis</keyword>
<dbReference type="RefSeq" id="WP_205007545.1">
    <property type="nucleotide sequence ID" value="NZ_CBCRXA010000008.1"/>
</dbReference>
<dbReference type="InterPro" id="IPR029061">
    <property type="entry name" value="THDP-binding"/>
</dbReference>
<protein>
    <recommendedName>
        <fullName evidence="6">2-oxoglutarate dehydrogenase E1 component</fullName>
        <ecNumber evidence="6">1.2.4.2</ecNumber>
    </recommendedName>
    <alternativeName>
        <fullName evidence="6">Alpha-ketoglutarate dehydrogenase</fullName>
    </alternativeName>
</protein>
<evidence type="ECO:0000256" key="1">
    <source>
        <dbReference type="ARBA" id="ARBA00001964"/>
    </source>
</evidence>
<evidence type="ECO:0000256" key="2">
    <source>
        <dbReference type="ARBA" id="ARBA00023002"/>
    </source>
</evidence>
<reference evidence="8 9" key="1">
    <citation type="submission" date="2021-01" db="EMBL/GenBank/DDBJ databases">
        <title>Genomic Encyclopedia of Type Strains, Phase IV (KMG-IV): sequencing the most valuable type-strain genomes for metagenomic binning, comparative biology and taxonomic classification.</title>
        <authorList>
            <person name="Goeker M."/>
        </authorList>
    </citation>
    <scope>NUCLEOTIDE SEQUENCE [LARGE SCALE GENOMIC DNA]</scope>
    <source>
        <strain evidence="8 9">DSM 100968</strain>
    </source>
</reference>
<dbReference type="Proteomes" id="UP000823201">
    <property type="component" value="Unassembled WGS sequence"/>
</dbReference>
<dbReference type="Gene3D" id="3.40.50.11610">
    <property type="entry name" value="Multifunctional 2-oxoglutarate metabolism enzyme, C-terminal domain"/>
    <property type="match status" value="1"/>
</dbReference>
<evidence type="ECO:0000313" key="9">
    <source>
        <dbReference type="Proteomes" id="UP000823201"/>
    </source>
</evidence>
<evidence type="ECO:0000256" key="3">
    <source>
        <dbReference type="ARBA" id="ARBA00023052"/>
    </source>
</evidence>
<dbReference type="InterPro" id="IPR005475">
    <property type="entry name" value="Transketolase-like_Pyr-bd"/>
</dbReference>
<dbReference type="EMBL" id="JAFBEV010000030">
    <property type="protein sequence ID" value="MBM7659003.1"/>
    <property type="molecule type" value="Genomic_DNA"/>
</dbReference>
<comment type="subunit">
    <text evidence="6">Homodimer. Part of the 2-oxoglutarate dehydrogenase (OGDH) complex composed of E1 (2-oxoglutarate dehydrogenase), E2 (dihydrolipoamide succinyltransferase) and E3 (dihydrolipoamide dehydrogenase); the complex contains multiple copies of the three enzymatic components (E1, E2 and E3).</text>
</comment>
<dbReference type="HAMAP" id="MF_01169">
    <property type="entry name" value="SucA_OdhA"/>
    <property type="match status" value="1"/>
</dbReference>
<accession>A0ABS2QB30</accession>
<keyword evidence="9" id="KW-1185">Reference proteome</keyword>
<dbReference type="SMART" id="SM00861">
    <property type="entry name" value="Transket_pyr"/>
    <property type="match status" value="1"/>
</dbReference>
<evidence type="ECO:0000256" key="5">
    <source>
        <dbReference type="ARBA" id="ARBA00051911"/>
    </source>
</evidence>
<dbReference type="InterPro" id="IPR023784">
    <property type="entry name" value="2oxoglutarate_DH_E1_bac"/>
</dbReference>
<dbReference type="NCBIfam" id="NF006914">
    <property type="entry name" value="PRK09404.1"/>
    <property type="match status" value="1"/>
</dbReference>
<keyword evidence="3 6" id="KW-0786">Thiamine pyrophosphate</keyword>
<keyword evidence="2 6" id="KW-0560">Oxidoreductase</keyword>
<evidence type="ECO:0000259" key="7">
    <source>
        <dbReference type="SMART" id="SM00861"/>
    </source>
</evidence>
<name>A0ABS2QB30_9BACL</name>
<gene>
    <name evidence="6" type="primary">odhA</name>
    <name evidence="8" type="ORF">JOC27_002479</name>
</gene>
<dbReference type="PIRSF" id="PIRSF000157">
    <property type="entry name" value="Oxoglu_dh_E1"/>
    <property type="match status" value="1"/>
</dbReference>
<comment type="similarity">
    <text evidence="6">Belongs to the alpha-ketoglutarate dehydrogenase family.</text>
</comment>
<proteinExistence type="inferred from homology"/>
<sequence length="976" mass="110585">MPVEDMLYKTNPWQSFSRLNLGYIDEQYDLYLDNAENVDPALRKLFDQYGRPQIEETQLAVTHTVHETGNIENRFDLDQVVGSVRLADRIRGYGHLLAHVNPLERNRVIETHLMDLAKFNLSPKKMKAIPSKVIWPEAPAEVKNALDVVNYLRDLYSRSLAYEFSHVRELAEKQWLNETIERKRFQQIVAGSEKKDLLKELVKVETFEHFLHKTFVGQKRFSIEGLDVLVPMLDKLIQYSVRDGARQVMLSMAHRGRLSVLAHILGKPYEKILAEFVHAPIKSMVPSEGSKGINYGWTGDVKYHLGAARSIEGAEKKKHLLQYTGDSETDEAVYEVKLTMANNPSHLEVVDPVIEGYARAAQDQRDGAGFPSQATENALPIMIHGDAAFPGEGVVAETLNLSRLKGFQTGGTIHIIANNQIGFTTDHEDDRSTAYASDLAKGFEIPIVHVNADDPEACLTAITLAYEYRKTFGKDFLIDLCGYRRYGHNESDDPKATQPLLYDLIEKHPTVAALYLEKIKSEGFALQDEVAQYKQHLFDKLQKIYNESRAKEKHLQEVPFPKKLAEPLTYIQTKVSLDVLNRLNQELLNWPENVHVYPKLEKILKRRGLALTAARKIDWGTGEALAFASILKDGTPIRFTGQDVERGTFAHRHAVLHDTETGQIYIPYHHLKDVQASFDIHNSPLSETAVIGFEYGYNVCAPETLVIWEAQFGDFANVGQVMFDQFVSAGRAKWGQRSGLVILLPHGYEGMGPEHSSGRLERFLQLSAENNWVVANLTTPAQYFHILRRQAAILNTDVVRPLVIMTPKSLLRHPMATSSPADLAEGNFQSVLDGSKSAGDPEKVERLVLCSGKIAVDLSVEMESTESNLDWLKVLRVEELYPFPRDVLKNYIRQYANLQEIAWMQEEPRNMGSWSYINSRLRTILPEGVALRYIGRPHRSSTATGEPVLHKQEQKRIIEETLHRNYCSWTQGGENS</sequence>
<comment type="cofactor">
    <cofactor evidence="1 6">
        <name>thiamine diphosphate</name>
        <dbReference type="ChEBI" id="CHEBI:58937"/>
    </cofactor>
</comment>
<dbReference type="PANTHER" id="PTHR23152">
    <property type="entry name" value="2-OXOGLUTARATE DEHYDROGENASE"/>
    <property type="match status" value="1"/>
</dbReference>
<dbReference type="NCBIfam" id="NF008907">
    <property type="entry name" value="PRK12270.1"/>
    <property type="match status" value="1"/>
</dbReference>
<dbReference type="GO" id="GO:0004591">
    <property type="term" value="F:oxoglutarate dehydrogenase (succinyl-transferring) activity"/>
    <property type="evidence" value="ECO:0007669"/>
    <property type="project" value="UniProtKB-EC"/>
</dbReference>
<evidence type="ECO:0000313" key="8">
    <source>
        <dbReference type="EMBL" id="MBM7659003.1"/>
    </source>
</evidence>
<evidence type="ECO:0000256" key="6">
    <source>
        <dbReference type="HAMAP-Rule" id="MF_01169"/>
    </source>
</evidence>
<dbReference type="SUPFAM" id="SSF52518">
    <property type="entry name" value="Thiamin diphosphate-binding fold (THDP-binding)"/>
    <property type="match status" value="2"/>
</dbReference>
<dbReference type="InterPro" id="IPR001017">
    <property type="entry name" value="DH_E1"/>
</dbReference>
<dbReference type="Pfam" id="PF16870">
    <property type="entry name" value="OxoGdeHyase_C"/>
    <property type="match status" value="1"/>
</dbReference>
<evidence type="ECO:0000256" key="4">
    <source>
        <dbReference type="ARBA" id="ARBA00023152"/>
    </source>
</evidence>
<feature type="domain" description="Transketolase-like pyrimidine-binding" evidence="7">
    <location>
        <begin position="617"/>
        <end position="813"/>
    </location>
</feature>